<evidence type="ECO:0000256" key="2">
    <source>
        <dbReference type="SAM" id="MobiDB-lite"/>
    </source>
</evidence>
<evidence type="ECO:0008006" key="5">
    <source>
        <dbReference type="Google" id="ProtNLM"/>
    </source>
</evidence>
<dbReference type="PANTHER" id="PTHR15107:SF0">
    <property type="entry name" value="DNA ENDONUCLEASE ACTIVATOR CTP1 C-TERMINAL DOMAIN-CONTAINING PROTEIN"/>
    <property type="match status" value="1"/>
</dbReference>
<gene>
    <name evidence="3" type="ORF">OLEA9_A040348</name>
</gene>
<name>A0A8S0V8F5_OLEEU</name>
<feature type="region of interest" description="Disordered" evidence="2">
    <location>
        <begin position="343"/>
        <end position="378"/>
    </location>
</feature>
<dbReference type="Gramene" id="OE9A040348T1">
    <property type="protein sequence ID" value="OE9A040348C1"/>
    <property type="gene ID" value="OE9A040348"/>
</dbReference>
<dbReference type="GO" id="GO:0010792">
    <property type="term" value="P:DNA double-strand break processing involved in repair via single-strand annealing"/>
    <property type="evidence" value="ECO:0007669"/>
    <property type="project" value="TreeGrafter"/>
</dbReference>
<dbReference type="AlphaFoldDB" id="A0A8S0V8F5"/>
<feature type="coiled-coil region" evidence="1">
    <location>
        <begin position="7"/>
        <end position="90"/>
    </location>
</feature>
<evidence type="ECO:0000313" key="4">
    <source>
        <dbReference type="Proteomes" id="UP000594638"/>
    </source>
</evidence>
<sequence>MNNEQLLNKYEKDKRQLTVQMESLANSVDELQKELGTKIIELKEERNVQEQLCQQINSHTLERLKREQELKEFEKEKKQLLSKQKESEDKQIEVKDLELLPEKKKRHDVVAAYKNLKPQYNFLCKKCGLTPENMLPLLKLGNESEILGHNHSPGTSHDSEDIVLKPIDLANSMTKQKGGQELLDDDKGVVFIQRSNFISPSKSSGAIAPKCPNSEKSCPAAGTKRPVSYWRDPRSHKSRVVPDLLDDFLDTPLENMRGNLGKVTKEKTKDRPVPVTEKMNFDYSGDETQNMNVDLGPQKQQMSLPKAGTSGFKYIEPVRKKSERESLKVIECKQCQKFYDAVLPNEGKNSDGNKQIRCEQHDGVSRHRYRYAPPSTPD</sequence>
<organism evidence="3 4">
    <name type="scientific">Olea europaea subsp. europaea</name>
    <dbReference type="NCBI Taxonomy" id="158383"/>
    <lineage>
        <taxon>Eukaryota</taxon>
        <taxon>Viridiplantae</taxon>
        <taxon>Streptophyta</taxon>
        <taxon>Embryophyta</taxon>
        <taxon>Tracheophyta</taxon>
        <taxon>Spermatophyta</taxon>
        <taxon>Magnoliopsida</taxon>
        <taxon>eudicotyledons</taxon>
        <taxon>Gunneridae</taxon>
        <taxon>Pentapetalae</taxon>
        <taxon>asterids</taxon>
        <taxon>lamiids</taxon>
        <taxon>Lamiales</taxon>
        <taxon>Oleaceae</taxon>
        <taxon>Oleeae</taxon>
        <taxon>Olea</taxon>
    </lineage>
</organism>
<evidence type="ECO:0000313" key="3">
    <source>
        <dbReference type="EMBL" id="CAA3029709.1"/>
    </source>
</evidence>
<feature type="region of interest" description="Disordered" evidence="2">
    <location>
        <begin position="202"/>
        <end position="230"/>
    </location>
</feature>
<dbReference type="OrthoDB" id="5801062at2759"/>
<protein>
    <recommendedName>
        <fullName evidence="5">Protein gamma response 1</fullName>
    </recommendedName>
</protein>
<comment type="caution">
    <text evidence="3">The sequence shown here is derived from an EMBL/GenBank/DDBJ whole genome shotgun (WGS) entry which is preliminary data.</text>
</comment>
<feature type="compositionally biased region" description="Basic and acidic residues" evidence="2">
    <location>
        <begin position="348"/>
        <end position="365"/>
    </location>
</feature>
<dbReference type="PANTHER" id="PTHR15107">
    <property type="entry name" value="RETINOBLASTOMA BINDING PROTEIN 8"/>
    <property type="match status" value="1"/>
</dbReference>
<proteinExistence type="predicted"/>
<dbReference type="GO" id="GO:0003684">
    <property type="term" value="F:damaged DNA binding"/>
    <property type="evidence" value="ECO:0007669"/>
    <property type="project" value="TreeGrafter"/>
</dbReference>
<dbReference type="EMBL" id="CACTIH010009326">
    <property type="protein sequence ID" value="CAA3029709.1"/>
    <property type="molecule type" value="Genomic_DNA"/>
</dbReference>
<accession>A0A8S0V8F5</accession>
<dbReference type="Proteomes" id="UP000594638">
    <property type="component" value="Unassembled WGS sequence"/>
</dbReference>
<keyword evidence="1" id="KW-0175">Coiled coil</keyword>
<reference evidence="3 4" key="1">
    <citation type="submission" date="2019-12" db="EMBL/GenBank/DDBJ databases">
        <authorList>
            <person name="Alioto T."/>
            <person name="Alioto T."/>
            <person name="Gomez Garrido J."/>
        </authorList>
    </citation>
    <scope>NUCLEOTIDE SEQUENCE [LARGE SCALE GENOMIC DNA]</scope>
</reference>
<evidence type="ECO:0000256" key="1">
    <source>
        <dbReference type="SAM" id="Coils"/>
    </source>
</evidence>
<dbReference type="InterPro" id="IPR033316">
    <property type="entry name" value="RBBP8-like"/>
</dbReference>
<keyword evidence="4" id="KW-1185">Reference proteome</keyword>